<sequence>MLSALADLAGFGAHPVQSEAIRKYLPLLVFRMVGASMYLLLKNLAYLPE</sequence>
<name>A0A645CJE4_9ZZZZ</name>
<accession>A0A645CJE4</accession>
<evidence type="ECO:0000313" key="1">
    <source>
        <dbReference type="EMBL" id="MPM77071.1"/>
    </source>
</evidence>
<dbReference type="AlphaFoldDB" id="A0A645CJE4"/>
<gene>
    <name evidence="1" type="ORF">SDC9_124071</name>
</gene>
<proteinExistence type="predicted"/>
<protein>
    <submittedName>
        <fullName evidence="1">Uncharacterized protein</fullName>
    </submittedName>
</protein>
<organism evidence="1">
    <name type="scientific">bioreactor metagenome</name>
    <dbReference type="NCBI Taxonomy" id="1076179"/>
    <lineage>
        <taxon>unclassified sequences</taxon>
        <taxon>metagenomes</taxon>
        <taxon>ecological metagenomes</taxon>
    </lineage>
</organism>
<comment type="caution">
    <text evidence="1">The sequence shown here is derived from an EMBL/GenBank/DDBJ whole genome shotgun (WGS) entry which is preliminary data.</text>
</comment>
<dbReference type="EMBL" id="VSSQ01027695">
    <property type="protein sequence ID" value="MPM77071.1"/>
    <property type="molecule type" value="Genomic_DNA"/>
</dbReference>
<reference evidence="1" key="1">
    <citation type="submission" date="2019-08" db="EMBL/GenBank/DDBJ databases">
        <authorList>
            <person name="Kucharzyk K."/>
            <person name="Murdoch R.W."/>
            <person name="Higgins S."/>
            <person name="Loffler F."/>
        </authorList>
    </citation>
    <scope>NUCLEOTIDE SEQUENCE</scope>
</reference>